<evidence type="ECO:0000313" key="2">
    <source>
        <dbReference type="Proteomes" id="UP000825123"/>
    </source>
</evidence>
<dbReference type="Proteomes" id="UP000825123">
    <property type="component" value="Chromosome"/>
</dbReference>
<gene>
    <name evidence="1" type="ORF">KN1_11170</name>
</gene>
<dbReference type="KEGG" id="csty:KN1_11170"/>
<protein>
    <submittedName>
        <fullName evidence="1">Uncharacterized protein</fullName>
    </submittedName>
</protein>
<name>A0A8D5U5D0_9CREN</name>
<dbReference type="EMBL" id="AP024597">
    <property type="protein sequence ID" value="BCU69820.1"/>
    <property type="molecule type" value="Genomic_DNA"/>
</dbReference>
<evidence type="ECO:0000313" key="1">
    <source>
        <dbReference type="EMBL" id="BCU69820.1"/>
    </source>
</evidence>
<dbReference type="AlphaFoldDB" id="A0A8D5U5D0"/>
<reference evidence="1 2" key="1">
    <citation type="submission" date="2021-04" db="EMBL/GenBank/DDBJ databases">
        <title>Complete genome sequence of Stygiolobus sp. KN-1.</title>
        <authorList>
            <person name="Nakamura K."/>
            <person name="Sakai H."/>
            <person name="Kurosawa N."/>
        </authorList>
    </citation>
    <scope>NUCLEOTIDE SEQUENCE [LARGE SCALE GENOMIC DNA]</scope>
    <source>
        <strain evidence="1 2">KN-1</strain>
    </source>
</reference>
<accession>A0A8D5U5D0</accession>
<keyword evidence="2" id="KW-1185">Reference proteome</keyword>
<proteinExistence type="predicted"/>
<sequence>MAIHVILCKVLEGKVFSLIEPDSFELYFVRGQRVPPPFLSNNFFALR</sequence>
<organism evidence="1 2">
    <name type="scientific">Stygiolobus caldivivus</name>
    <dbReference type="NCBI Taxonomy" id="2824673"/>
    <lineage>
        <taxon>Archaea</taxon>
        <taxon>Thermoproteota</taxon>
        <taxon>Thermoprotei</taxon>
        <taxon>Sulfolobales</taxon>
        <taxon>Sulfolobaceae</taxon>
        <taxon>Stygiolobus</taxon>
    </lineage>
</organism>